<dbReference type="InterPro" id="IPR018060">
    <property type="entry name" value="HTH_AraC"/>
</dbReference>
<dbReference type="InterPro" id="IPR009057">
    <property type="entry name" value="Homeodomain-like_sf"/>
</dbReference>
<proteinExistence type="predicted"/>
<accession>A0A919K4W9</accession>
<dbReference type="PANTHER" id="PTHR46796">
    <property type="entry name" value="HTH-TYPE TRANSCRIPTIONAL ACTIVATOR RHAS-RELATED"/>
    <property type="match status" value="1"/>
</dbReference>
<evidence type="ECO:0000313" key="5">
    <source>
        <dbReference type="EMBL" id="GIE99614.1"/>
    </source>
</evidence>
<sequence>MFEARCGLDGTGFTRPAVERQHRLVLPRSGAYLLRVNGRQSFVDTGAAVITRPGDELSVAHPLGCGDTFTAVELEPELDRWPASVHRLPLDDVADLQHRLLIASCRRGADRLAVAEQVFAIVARLEASSLPSGVPSSGAVRPGTAAVHRRLVAETQEVLAGGLFTYGLKEIAAEVNASPHHLSRIFRRVTGETLTGYRNRMRVRAVLADVQDGADCLRTLAARYGFADQAHLTRLMRRQVGLPPSAVKRLLAVETRMNIQRRCD</sequence>
<gene>
    <name evidence="5" type="ORF">Ari01nite_70790</name>
</gene>
<feature type="domain" description="HTH araC/xylS-type" evidence="4">
    <location>
        <begin position="149"/>
        <end position="250"/>
    </location>
</feature>
<evidence type="ECO:0000313" key="6">
    <source>
        <dbReference type="Proteomes" id="UP000636960"/>
    </source>
</evidence>
<dbReference type="AlphaFoldDB" id="A0A919K4W9"/>
<evidence type="ECO:0000259" key="4">
    <source>
        <dbReference type="PROSITE" id="PS01124"/>
    </source>
</evidence>
<dbReference type="Proteomes" id="UP000636960">
    <property type="component" value="Unassembled WGS sequence"/>
</dbReference>
<name>A0A919K4W9_9ACTN</name>
<organism evidence="5 6">
    <name type="scientific">Paractinoplanes rishiriensis</name>
    <dbReference type="NCBI Taxonomy" id="1050105"/>
    <lineage>
        <taxon>Bacteria</taxon>
        <taxon>Bacillati</taxon>
        <taxon>Actinomycetota</taxon>
        <taxon>Actinomycetes</taxon>
        <taxon>Micromonosporales</taxon>
        <taxon>Micromonosporaceae</taxon>
        <taxon>Paractinoplanes</taxon>
    </lineage>
</organism>
<evidence type="ECO:0000256" key="3">
    <source>
        <dbReference type="ARBA" id="ARBA00023163"/>
    </source>
</evidence>
<keyword evidence="1" id="KW-0805">Transcription regulation</keyword>
<dbReference type="EMBL" id="BOMV01000076">
    <property type="protein sequence ID" value="GIE99614.1"/>
    <property type="molecule type" value="Genomic_DNA"/>
</dbReference>
<keyword evidence="2" id="KW-0238">DNA-binding</keyword>
<protein>
    <submittedName>
        <fullName evidence="5">AraC family transcriptional regulator</fullName>
    </submittedName>
</protein>
<comment type="caution">
    <text evidence="5">The sequence shown here is derived from an EMBL/GenBank/DDBJ whole genome shotgun (WGS) entry which is preliminary data.</text>
</comment>
<dbReference type="SMART" id="SM00342">
    <property type="entry name" value="HTH_ARAC"/>
    <property type="match status" value="1"/>
</dbReference>
<dbReference type="PANTHER" id="PTHR46796:SF6">
    <property type="entry name" value="ARAC SUBFAMILY"/>
    <property type="match status" value="1"/>
</dbReference>
<dbReference type="Pfam" id="PF12833">
    <property type="entry name" value="HTH_18"/>
    <property type="match status" value="1"/>
</dbReference>
<dbReference type="PROSITE" id="PS01124">
    <property type="entry name" value="HTH_ARAC_FAMILY_2"/>
    <property type="match status" value="1"/>
</dbReference>
<keyword evidence="6" id="KW-1185">Reference proteome</keyword>
<dbReference type="InterPro" id="IPR050204">
    <property type="entry name" value="AraC_XylS_family_regulators"/>
</dbReference>
<dbReference type="SUPFAM" id="SSF46689">
    <property type="entry name" value="Homeodomain-like"/>
    <property type="match status" value="1"/>
</dbReference>
<keyword evidence="3" id="KW-0804">Transcription</keyword>
<reference evidence="5" key="1">
    <citation type="submission" date="2021-01" db="EMBL/GenBank/DDBJ databases">
        <title>Whole genome shotgun sequence of Actinoplanes rishiriensis NBRC 108556.</title>
        <authorList>
            <person name="Komaki H."/>
            <person name="Tamura T."/>
        </authorList>
    </citation>
    <scope>NUCLEOTIDE SEQUENCE</scope>
    <source>
        <strain evidence="5">NBRC 108556</strain>
    </source>
</reference>
<dbReference type="GO" id="GO:0003700">
    <property type="term" value="F:DNA-binding transcription factor activity"/>
    <property type="evidence" value="ECO:0007669"/>
    <property type="project" value="InterPro"/>
</dbReference>
<evidence type="ECO:0000256" key="2">
    <source>
        <dbReference type="ARBA" id="ARBA00023125"/>
    </source>
</evidence>
<dbReference type="GO" id="GO:0043565">
    <property type="term" value="F:sequence-specific DNA binding"/>
    <property type="evidence" value="ECO:0007669"/>
    <property type="project" value="InterPro"/>
</dbReference>
<dbReference type="Gene3D" id="1.10.10.60">
    <property type="entry name" value="Homeodomain-like"/>
    <property type="match status" value="1"/>
</dbReference>
<evidence type="ECO:0000256" key="1">
    <source>
        <dbReference type="ARBA" id="ARBA00023015"/>
    </source>
</evidence>